<dbReference type="PhylomeDB" id="A0A0G4EVJ4"/>
<dbReference type="AlphaFoldDB" id="A0A0G4EVJ4"/>
<keyword evidence="2" id="KW-1185">Reference proteome</keyword>
<dbReference type="VEuPathDB" id="CryptoDB:Vbra_20914"/>
<gene>
    <name evidence="1" type="ORF">Vbra_20914</name>
</gene>
<accession>A0A0G4EVJ4</accession>
<proteinExistence type="predicted"/>
<dbReference type="EMBL" id="CDMY01000322">
    <property type="protein sequence ID" value="CEM02291.1"/>
    <property type="molecule type" value="Genomic_DNA"/>
</dbReference>
<evidence type="ECO:0000313" key="1">
    <source>
        <dbReference type="EMBL" id="CEM02291.1"/>
    </source>
</evidence>
<reference evidence="1 2" key="1">
    <citation type="submission" date="2014-11" db="EMBL/GenBank/DDBJ databases">
        <authorList>
            <person name="Zhu J."/>
            <person name="Qi W."/>
            <person name="Song R."/>
        </authorList>
    </citation>
    <scope>NUCLEOTIDE SEQUENCE [LARGE SCALE GENOMIC DNA]</scope>
</reference>
<sequence length="133" mass="14249">MTFYSISGPFEEPGITKITVPHEQWVEVAGVDGAVVGNKGGGGKVAIGCGRLWLGIGKGGPAGDLRRCLQWVERDELPDDKTYVGTFIGDGRRATLAASHLFTCVDLEIYTLQVPDGWQWLSAVADIVLSQST</sequence>
<dbReference type="InParanoid" id="A0A0G4EVJ4"/>
<evidence type="ECO:0000313" key="2">
    <source>
        <dbReference type="Proteomes" id="UP000041254"/>
    </source>
</evidence>
<protein>
    <submittedName>
        <fullName evidence="1">Uncharacterized protein</fullName>
    </submittedName>
</protein>
<dbReference type="Proteomes" id="UP000041254">
    <property type="component" value="Unassembled WGS sequence"/>
</dbReference>
<name>A0A0G4EVJ4_VITBC</name>
<organism evidence="1 2">
    <name type="scientific">Vitrella brassicaformis (strain CCMP3155)</name>
    <dbReference type="NCBI Taxonomy" id="1169540"/>
    <lineage>
        <taxon>Eukaryota</taxon>
        <taxon>Sar</taxon>
        <taxon>Alveolata</taxon>
        <taxon>Colpodellida</taxon>
        <taxon>Vitrellaceae</taxon>
        <taxon>Vitrella</taxon>
    </lineage>
</organism>